<dbReference type="Pfam" id="PF03544">
    <property type="entry name" value="TonB_C"/>
    <property type="match status" value="1"/>
</dbReference>
<dbReference type="InterPro" id="IPR006260">
    <property type="entry name" value="TonB/TolA_C"/>
</dbReference>
<evidence type="ECO:0000256" key="9">
    <source>
        <dbReference type="ARBA" id="ARBA00023136"/>
    </source>
</evidence>
<dbReference type="RefSeq" id="WP_077412233.1">
    <property type="nucleotide sequence ID" value="NZ_JBHRTS010000009.1"/>
</dbReference>
<accession>A0ABV7JJQ0</accession>
<evidence type="ECO:0000256" key="8">
    <source>
        <dbReference type="ARBA" id="ARBA00022989"/>
    </source>
</evidence>
<keyword evidence="14" id="KW-1185">Reference proteome</keyword>
<keyword evidence="7" id="KW-0653">Protein transport</keyword>
<keyword evidence="8" id="KW-1133">Transmembrane helix</keyword>
<feature type="compositionally biased region" description="Acidic residues" evidence="10">
    <location>
        <begin position="87"/>
        <end position="99"/>
    </location>
</feature>
<dbReference type="PROSITE" id="PS52015">
    <property type="entry name" value="TONB_CTD"/>
    <property type="match status" value="1"/>
</dbReference>
<organism evidence="13 14">
    <name type="scientific">Marinicella sediminis</name>
    <dbReference type="NCBI Taxonomy" id="1792834"/>
    <lineage>
        <taxon>Bacteria</taxon>
        <taxon>Pseudomonadati</taxon>
        <taxon>Pseudomonadota</taxon>
        <taxon>Gammaproteobacteria</taxon>
        <taxon>Lysobacterales</taxon>
        <taxon>Marinicellaceae</taxon>
        <taxon>Marinicella</taxon>
    </lineage>
</organism>
<evidence type="ECO:0000256" key="3">
    <source>
        <dbReference type="ARBA" id="ARBA00022448"/>
    </source>
</evidence>
<dbReference type="InterPro" id="IPR051045">
    <property type="entry name" value="TonB-dependent_transducer"/>
</dbReference>
<evidence type="ECO:0000313" key="14">
    <source>
        <dbReference type="Proteomes" id="UP001595533"/>
    </source>
</evidence>
<reference evidence="14" key="1">
    <citation type="journal article" date="2019" name="Int. J. Syst. Evol. Microbiol.">
        <title>The Global Catalogue of Microorganisms (GCM) 10K type strain sequencing project: providing services to taxonomists for standard genome sequencing and annotation.</title>
        <authorList>
            <consortium name="The Broad Institute Genomics Platform"/>
            <consortium name="The Broad Institute Genome Sequencing Center for Infectious Disease"/>
            <person name="Wu L."/>
            <person name="Ma J."/>
        </authorList>
    </citation>
    <scope>NUCLEOTIDE SEQUENCE [LARGE SCALE GENOMIC DNA]</scope>
    <source>
        <strain evidence="14">KCTC 42953</strain>
    </source>
</reference>
<protein>
    <submittedName>
        <fullName evidence="13">TonB family protein</fullName>
    </submittedName>
</protein>
<evidence type="ECO:0000256" key="7">
    <source>
        <dbReference type="ARBA" id="ARBA00022927"/>
    </source>
</evidence>
<feature type="signal peptide" evidence="11">
    <location>
        <begin position="1"/>
        <end position="20"/>
    </location>
</feature>
<dbReference type="Proteomes" id="UP001595533">
    <property type="component" value="Unassembled WGS sequence"/>
</dbReference>
<dbReference type="EMBL" id="JBHRTS010000009">
    <property type="protein sequence ID" value="MFC3195567.1"/>
    <property type="molecule type" value="Genomic_DNA"/>
</dbReference>
<evidence type="ECO:0000256" key="5">
    <source>
        <dbReference type="ARBA" id="ARBA00022519"/>
    </source>
</evidence>
<comment type="similarity">
    <text evidence="2">Belongs to the TonB family.</text>
</comment>
<dbReference type="InterPro" id="IPR037682">
    <property type="entry name" value="TonB_C"/>
</dbReference>
<keyword evidence="9" id="KW-0472">Membrane</keyword>
<dbReference type="Gene3D" id="3.30.1150.10">
    <property type="match status" value="1"/>
</dbReference>
<evidence type="ECO:0000256" key="4">
    <source>
        <dbReference type="ARBA" id="ARBA00022475"/>
    </source>
</evidence>
<feature type="region of interest" description="Disordered" evidence="10">
    <location>
        <begin position="18"/>
        <end position="59"/>
    </location>
</feature>
<feature type="region of interest" description="Disordered" evidence="10">
    <location>
        <begin position="87"/>
        <end position="107"/>
    </location>
</feature>
<evidence type="ECO:0000313" key="13">
    <source>
        <dbReference type="EMBL" id="MFC3195567.1"/>
    </source>
</evidence>
<dbReference type="PANTHER" id="PTHR33446">
    <property type="entry name" value="PROTEIN TONB-RELATED"/>
    <property type="match status" value="1"/>
</dbReference>
<gene>
    <name evidence="13" type="ORF">ACFODZ_15030</name>
</gene>
<evidence type="ECO:0000256" key="2">
    <source>
        <dbReference type="ARBA" id="ARBA00006555"/>
    </source>
</evidence>
<evidence type="ECO:0000256" key="11">
    <source>
        <dbReference type="SAM" id="SignalP"/>
    </source>
</evidence>
<dbReference type="SUPFAM" id="SSF74653">
    <property type="entry name" value="TolA/TonB C-terminal domain"/>
    <property type="match status" value="1"/>
</dbReference>
<comment type="caution">
    <text evidence="13">The sequence shown here is derived from an EMBL/GenBank/DDBJ whole genome shotgun (WGS) entry which is preliminary data.</text>
</comment>
<proteinExistence type="inferred from homology"/>
<keyword evidence="4" id="KW-1003">Cell membrane</keyword>
<keyword evidence="3" id="KW-0813">Transport</keyword>
<keyword evidence="11" id="KW-0732">Signal</keyword>
<evidence type="ECO:0000256" key="6">
    <source>
        <dbReference type="ARBA" id="ARBA00022692"/>
    </source>
</evidence>
<evidence type="ECO:0000259" key="12">
    <source>
        <dbReference type="PROSITE" id="PS52015"/>
    </source>
</evidence>
<feature type="domain" description="TonB C-terminal" evidence="12">
    <location>
        <begin position="224"/>
        <end position="314"/>
    </location>
</feature>
<dbReference type="PANTHER" id="PTHR33446:SF2">
    <property type="entry name" value="PROTEIN TONB"/>
    <property type="match status" value="1"/>
</dbReference>
<feature type="region of interest" description="Disordered" evidence="10">
    <location>
        <begin position="148"/>
        <end position="167"/>
    </location>
</feature>
<feature type="chain" id="PRO_5046477043" evidence="11">
    <location>
        <begin position="21"/>
        <end position="314"/>
    </location>
</feature>
<evidence type="ECO:0000256" key="1">
    <source>
        <dbReference type="ARBA" id="ARBA00004383"/>
    </source>
</evidence>
<sequence>MYKKMLSTMGLILLVSSGWAQEEEETEASSKRPSWSEGLPERQNTADLNTPDFKPDIDNDIELDMSEFGIKPKADIVIDLPISAELPEDTESVDSEPEAVEPVTVSEPVEVLVDEQPEQAPVEEASPDINDEQEALLPVEEAVVERQPDEPPAIEETDMEASPTQPATGQVAEVVEEIVGDDETDAQLDNVASTEELTVDESLAAVEPPVDTSMDAVSEAQSEESEYVWSIIKQTPVKYPVRAAIENVEGWVDVEVTINADGQVVSANAIKYSRKGRLFGKPAVQAVNEWLFDPPRNQGIEGNLTRVYKIEFNL</sequence>
<keyword evidence="5" id="KW-0997">Cell inner membrane</keyword>
<comment type="subcellular location">
    <subcellularLocation>
        <location evidence="1">Cell inner membrane</location>
        <topology evidence="1">Single-pass membrane protein</topology>
        <orientation evidence="1">Periplasmic side</orientation>
    </subcellularLocation>
</comment>
<dbReference type="NCBIfam" id="TIGR01352">
    <property type="entry name" value="tonB_Cterm"/>
    <property type="match status" value="1"/>
</dbReference>
<name>A0ABV7JJQ0_9GAMM</name>
<keyword evidence="6" id="KW-0812">Transmembrane</keyword>
<evidence type="ECO:0000256" key="10">
    <source>
        <dbReference type="SAM" id="MobiDB-lite"/>
    </source>
</evidence>